<protein>
    <submittedName>
        <fullName evidence="1">Uncharacterized protein</fullName>
    </submittedName>
</protein>
<evidence type="ECO:0000313" key="1">
    <source>
        <dbReference type="EMBL" id="KAH6934695.1"/>
    </source>
</evidence>
<reference evidence="1" key="1">
    <citation type="submission" date="2020-05" db="EMBL/GenBank/DDBJ databases">
        <title>Large-scale comparative analyses of tick genomes elucidate their genetic diversity and vector capacities.</title>
        <authorList>
            <person name="Jia N."/>
            <person name="Wang J."/>
            <person name="Shi W."/>
            <person name="Du L."/>
            <person name="Sun Y."/>
            <person name="Zhan W."/>
            <person name="Jiang J."/>
            <person name="Wang Q."/>
            <person name="Zhang B."/>
            <person name="Ji P."/>
            <person name="Sakyi L.B."/>
            <person name="Cui X."/>
            <person name="Yuan T."/>
            <person name="Jiang B."/>
            <person name="Yang W."/>
            <person name="Lam T.T.-Y."/>
            <person name="Chang Q."/>
            <person name="Ding S."/>
            <person name="Wang X."/>
            <person name="Zhu J."/>
            <person name="Ruan X."/>
            <person name="Zhao L."/>
            <person name="Wei J."/>
            <person name="Que T."/>
            <person name="Du C."/>
            <person name="Cheng J."/>
            <person name="Dai P."/>
            <person name="Han X."/>
            <person name="Huang E."/>
            <person name="Gao Y."/>
            <person name="Liu J."/>
            <person name="Shao H."/>
            <person name="Ye R."/>
            <person name="Li L."/>
            <person name="Wei W."/>
            <person name="Wang X."/>
            <person name="Wang C."/>
            <person name="Yang T."/>
            <person name="Huo Q."/>
            <person name="Li W."/>
            <person name="Guo W."/>
            <person name="Chen H."/>
            <person name="Zhou L."/>
            <person name="Ni X."/>
            <person name="Tian J."/>
            <person name="Zhou Y."/>
            <person name="Sheng Y."/>
            <person name="Liu T."/>
            <person name="Pan Y."/>
            <person name="Xia L."/>
            <person name="Li J."/>
            <person name="Zhao F."/>
            <person name="Cao W."/>
        </authorList>
    </citation>
    <scope>NUCLEOTIDE SEQUENCE</scope>
    <source>
        <strain evidence="1">Hyas-2018</strain>
    </source>
</reference>
<gene>
    <name evidence="1" type="ORF">HPB50_027210</name>
</gene>
<name>A0ACB7SJ82_HYAAI</name>
<dbReference type="EMBL" id="CM023484">
    <property type="protein sequence ID" value="KAH6934695.1"/>
    <property type="molecule type" value="Genomic_DNA"/>
</dbReference>
<proteinExistence type="predicted"/>
<organism evidence="1 2">
    <name type="scientific">Hyalomma asiaticum</name>
    <name type="common">Tick</name>
    <dbReference type="NCBI Taxonomy" id="266040"/>
    <lineage>
        <taxon>Eukaryota</taxon>
        <taxon>Metazoa</taxon>
        <taxon>Ecdysozoa</taxon>
        <taxon>Arthropoda</taxon>
        <taxon>Chelicerata</taxon>
        <taxon>Arachnida</taxon>
        <taxon>Acari</taxon>
        <taxon>Parasitiformes</taxon>
        <taxon>Ixodida</taxon>
        <taxon>Ixodoidea</taxon>
        <taxon>Ixodidae</taxon>
        <taxon>Hyalomminae</taxon>
        <taxon>Hyalomma</taxon>
    </lineage>
</organism>
<comment type="caution">
    <text evidence="1">The sequence shown here is derived from an EMBL/GenBank/DDBJ whole genome shotgun (WGS) entry which is preliminary data.</text>
</comment>
<evidence type="ECO:0000313" key="2">
    <source>
        <dbReference type="Proteomes" id="UP000821845"/>
    </source>
</evidence>
<accession>A0ACB7SJ82</accession>
<dbReference type="Proteomes" id="UP000821845">
    <property type="component" value="Chromosome 4"/>
</dbReference>
<sequence>MESPRREGAQRPSRRQSPRSKKSRTPTPVASGRTTPHASRKSQPSTPSSPRLAANGNRHSPSPSPFSTLLQSGTRSPGAASGTKSPGTYLGYYRCGRSKRNSHGTFVHSGDTQGPPCGQRATMVTLSLFSVLVIVVIVTTLTLALYFGKGHYLPERQPRFQSPSVMGVYRNWVVVSSAQQCNHVTRDILVKNGTVGDAAVATMLCICAVMPHRCGLGGGFAATYYNRKTRNATAVLATPRAPAASSLGMFLDNVNASYVGARAVATFGELKGYELLLNVTGSRIPWRELFEEAITTAKRGVSVYDELAQVIATVTDDPDFTARKSVTDPLTTRPLKSGDVYKNVELAETLRQIADSPLRGHFFHSGAMMETIVQELKIRGGILTTRDLNSFKADATPAIAMALSSGLRLLTTPPPTSGAVLAFVMSIMDKLQSGGRLPDDHSSAHYIVEALKFGFARRSRLGDPEEPEIRESVTRFLKELLNRNVSDSVAREWLRQLPNPDASYYGLEPSSSVDQGSGQMCVIGLDGDALCLISSLNAPFGARLRSEASGIWYNSYMSAFASPYEQSAKGEFSNENNYIRPGVRPLTSFCPTLIVNATGDVVYAASATGGQTIISGLAQVLVRCLWMEHNVKQGIDAGRLHNQLHPDNIVYYENTTDKDVVAQLEWRGHVLAPFTWPGAVIAVRRRSEGIYEACHDYRIGNTASSDGGELFQNPRVPA</sequence>
<keyword evidence="2" id="KW-1185">Reference proteome</keyword>